<accession>A0A375AB27</accession>
<dbReference type="EMBL" id="LT615367">
    <property type="protein sequence ID" value="SLM63235.1"/>
    <property type="molecule type" value="Genomic_DNA"/>
</dbReference>
<keyword evidence="3" id="KW-1185">Reference proteome</keyword>
<feature type="compositionally biased region" description="Polar residues" evidence="1">
    <location>
        <begin position="68"/>
        <end position="86"/>
    </location>
</feature>
<dbReference type="AlphaFoldDB" id="A0A375AB27"/>
<reference evidence="2 3" key="1">
    <citation type="submission" date="2016-09" db="EMBL/GenBank/DDBJ databases">
        <authorList>
            <person name="Reverchon S."/>
            <person name="Nasser W."/>
            <person name="Leonard S."/>
            <person name="Brochier C."/>
            <person name="Duprey A."/>
        </authorList>
    </citation>
    <scope>NUCLEOTIDE SEQUENCE [LARGE SCALE GENOMIC DNA]</scope>
    <source>
        <strain evidence="2 3">174/2</strain>
    </source>
</reference>
<protein>
    <submittedName>
        <fullName evidence="2">Uncharacterized protein</fullName>
    </submittedName>
</protein>
<evidence type="ECO:0000313" key="3">
    <source>
        <dbReference type="Proteomes" id="UP000294820"/>
    </source>
</evidence>
<organism evidence="2 3">
    <name type="scientific">Dickeya aquatica</name>
    <dbReference type="NCBI Taxonomy" id="1401087"/>
    <lineage>
        <taxon>Bacteria</taxon>
        <taxon>Pseudomonadati</taxon>
        <taxon>Pseudomonadota</taxon>
        <taxon>Gammaproteobacteria</taxon>
        <taxon>Enterobacterales</taxon>
        <taxon>Pectobacteriaceae</taxon>
        <taxon>Dickeya</taxon>
    </lineage>
</organism>
<gene>
    <name evidence="2" type="ORF">DAQ1742_02344</name>
</gene>
<evidence type="ECO:0000256" key="1">
    <source>
        <dbReference type="SAM" id="MobiDB-lite"/>
    </source>
</evidence>
<feature type="region of interest" description="Disordered" evidence="1">
    <location>
        <begin position="67"/>
        <end position="92"/>
    </location>
</feature>
<proteinExistence type="predicted"/>
<feature type="compositionally biased region" description="Pro residues" evidence="1">
    <location>
        <begin position="1"/>
        <end position="11"/>
    </location>
</feature>
<name>A0A375AB27_9GAMM</name>
<dbReference type="KEGG" id="daq:DAQ1742_02344"/>
<dbReference type="Proteomes" id="UP000294820">
    <property type="component" value="Chromosome 1"/>
</dbReference>
<sequence>MPSAPADPAPVPQASCGPVTGCDETPNRTPTPDGSGCRRCYDAWVAGESPGRAVACRGPKPRIGASVSGYQNASGKTGCNRLTAQGKSGFGG</sequence>
<feature type="region of interest" description="Disordered" evidence="1">
    <location>
        <begin position="1"/>
        <end position="35"/>
    </location>
</feature>
<evidence type="ECO:0000313" key="2">
    <source>
        <dbReference type="EMBL" id="SLM63235.1"/>
    </source>
</evidence>